<organism evidence="2 3">
    <name type="scientific">Bacillus selenitireducens (strain ATCC 700615 / DSM 15326 / MLS10)</name>
    <dbReference type="NCBI Taxonomy" id="439292"/>
    <lineage>
        <taxon>Bacteria</taxon>
        <taxon>Bacillati</taxon>
        <taxon>Bacillota</taxon>
        <taxon>Bacilli</taxon>
        <taxon>Bacillales</taxon>
        <taxon>Bacillaceae</taxon>
        <taxon>Salisediminibacterium</taxon>
    </lineage>
</organism>
<accession>D6XUE1</accession>
<protein>
    <recommendedName>
        <fullName evidence="4">DUF2203 domain-containing protein</fullName>
    </recommendedName>
</protein>
<keyword evidence="1" id="KW-0175">Coiled coil</keyword>
<dbReference type="OrthoDB" id="9802910at2"/>
<dbReference type="InterPro" id="IPR018699">
    <property type="entry name" value="DUF2203"/>
</dbReference>
<dbReference type="KEGG" id="bse:Bsel_1923"/>
<dbReference type="Proteomes" id="UP000000271">
    <property type="component" value="Chromosome"/>
</dbReference>
<dbReference type="eggNOG" id="COG4911">
    <property type="taxonomic scope" value="Bacteria"/>
</dbReference>
<dbReference type="Pfam" id="PF09969">
    <property type="entry name" value="DUF2203"/>
    <property type="match status" value="1"/>
</dbReference>
<sequence>MADKQLFTIDEANALIPLMEQEIDALRALNKEFKSKVNTLNKSGSVQTGQAQENPSDEQFIAESKLEFIEIQARLHVNNIERHGAQLKDVEVGLIDFPSKLNEKEILLCWKYGEKEISHYHGPEDGYQGRKPLE</sequence>
<keyword evidence="3" id="KW-1185">Reference proteome</keyword>
<dbReference type="EMBL" id="CP001791">
    <property type="protein sequence ID" value="ADH99427.1"/>
    <property type="molecule type" value="Genomic_DNA"/>
</dbReference>
<gene>
    <name evidence="2" type="ordered locus">Bsel_1923</name>
</gene>
<reference evidence="2" key="1">
    <citation type="submission" date="2009-10" db="EMBL/GenBank/DDBJ databases">
        <title>Complete sequence of Bacillus selenitireducens MLS10.</title>
        <authorList>
            <consortium name="US DOE Joint Genome Institute"/>
            <person name="Lucas S."/>
            <person name="Copeland A."/>
            <person name="Lapidus A."/>
            <person name="Glavina del Rio T."/>
            <person name="Dalin E."/>
            <person name="Tice H."/>
            <person name="Bruce D."/>
            <person name="Goodwin L."/>
            <person name="Pitluck S."/>
            <person name="Sims D."/>
            <person name="Brettin T."/>
            <person name="Detter J.C."/>
            <person name="Han C."/>
            <person name="Larimer F."/>
            <person name="Land M."/>
            <person name="Hauser L."/>
            <person name="Kyrpides N."/>
            <person name="Ovchinnikova G."/>
            <person name="Stolz J."/>
        </authorList>
    </citation>
    <scope>NUCLEOTIDE SEQUENCE [LARGE SCALE GENOMIC DNA]</scope>
    <source>
        <strain evidence="2">MLS10</strain>
    </source>
</reference>
<dbReference type="STRING" id="439292.Bsel_1923"/>
<evidence type="ECO:0000313" key="3">
    <source>
        <dbReference type="Proteomes" id="UP000000271"/>
    </source>
</evidence>
<dbReference type="AlphaFoldDB" id="D6XUE1"/>
<evidence type="ECO:0000313" key="2">
    <source>
        <dbReference type="EMBL" id="ADH99427.1"/>
    </source>
</evidence>
<dbReference type="RefSeq" id="WP_013172849.1">
    <property type="nucleotide sequence ID" value="NC_014219.1"/>
</dbReference>
<dbReference type="HOGENOM" id="CLU_137908_1_0_9"/>
<dbReference type="PIRSF" id="PIRSF016498">
    <property type="entry name" value="UCP016498"/>
    <property type="match status" value="1"/>
</dbReference>
<evidence type="ECO:0000256" key="1">
    <source>
        <dbReference type="SAM" id="Coils"/>
    </source>
</evidence>
<name>D6XUE1_BACIE</name>
<proteinExistence type="predicted"/>
<evidence type="ECO:0008006" key="4">
    <source>
        <dbReference type="Google" id="ProtNLM"/>
    </source>
</evidence>
<feature type="coiled-coil region" evidence="1">
    <location>
        <begin position="9"/>
        <end position="43"/>
    </location>
</feature>